<dbReference type="InterPro" id="IPR003870">
    <property type="entry name" value="DUF222"/>
</dbReference>
<dbReference type="RefSeq" id="WP_126121079.1">
    <property type="nucleotide sequence ID" value="NZ_RXHJ01000011.1"/>
</dbReference>
<organism evidence="3 4">
    <name type="scientific">Corynebacterium hylobatis</name>
    <dbReference type="NCBI Taxonomy" id="1859290"/>
    <lineage>
        <taxon>Bacteria</taxon>
        <taxon>Bacillati</taxon>
        <taxon>Actinomycetota</taxon>
        <taxon>Actinomycetes</taxon>
        <taxon>Mycobacteriales</taxon>
        <taxon>Corynebacteriaceae</taxon>
        <taxon>Corynebacterium</taxon>
    </lineage>
</organism>
<gene>
    <name evidence="3" type="ORF">EAH68_09400</name>
</gene>
<feature type="compositionally biased region" description="Basic and acidic residues" evidence="1">
    <location>
        <begin position="117"/>
        <end position="146"/>
    </location>
</feature>
<dbReference type="Proteomes" id="UP000274907">
    <property type="component" value="Unassembled WGS sequence"/>
</dbReference>
<dbReference type="AlphaFoldDB" id="A0A3S0AVN0"/>
<sequence>MMVKQQVEQAVAQIEAGLATLSQVMADPAVIPFDEVADSFGKLESAVNSKAHLDAAFAWLAERAGAGRLVGSVSALEYLTRTLGLSRREAIARLKTGHNLFSPPPPPPEPEPGESEEERHVREEANRARAERERRVQEEARRKAEEQSAEMLRIIDRELADLDEQAKPGRTELYNRALSEAARRTPEDLRTWLRRQVKLANAAGAPDPLAGYRRRFLLIGEPDADGSCTIRGRLPAADAAMLKAALAPGERPGANLPGEDAEDTRTRAQRRVDQLAVILKRHLASQQAASRYGVGSILLSFTAQDLADLSPASEFSTNTGDRLNMVDLLRLGAAKFDVMALHDTDGQPLALGRANRLASFFQRIALYAAQGVCGCPDCSSAAIHNDAHHIRSWDTGGTTDLHNLTLVCPLHHADNDDSRSGHGNRSYLDRCPVTGRVGRRAGPRQPLRFNDTQAEADSAGARIRGRDRPPPEKDVA</sequence>
<evidence type="ECO:0000313" key="3">
    <source>
        <dbReference type="EMBL" id="RSZ62350.1"/>
    </source>
</evidence>
<dbReference type="OrthoDB" id="4398180at2"/>
<evidence type="ECO:0000256" key="1">
    <source>
        <dbReference type="SAM" id="MobiDB-lite"/>
    </source>
</evidence>
<feature type="region of interest" description="Disordered" evidence="1">
    <location>
        <begin position="414"/>
        <end position="476"/>
    </location>
</feature>
<reference evidence="3 4" key="1">
    <citation type="submission" date="2018-12" db="EMBL/GenBank/DDBJ databases">
        <title>YIM 101343 draft genome.</title>
        <authorList>
            <person name="Chen X."/>
        </authorList>
    </citation>
    <scope>NUCLEOTIDE SEQUENCE [LARGE SCALE GENOMIC DNA]</scope>
    <source>
        <strain evidence="3 4">YIM 101343</strain>
    </source>
</reference>
<evidence type="ECO:0000259" key="2">
    <source>
        <dbReference type="SMART" id="SM00507"/>
    </source>
</evidence>
<protein>
    <submittedName>
        <fullName evidence="3">HNH endonuclease</fullName>
    </submittedName>
</protein>
<name>A0A3S0AVN0_9CORY</name>
<evidence type="ECO:0000313" key="4">
    <source>
        <dbReference type="Proteomes" id="UP000274907"/>
    </source>
</evidence>
<dbReference type="GO" id="GO:0004519">
    <property type="term" value="F:endonuclease activity"/>
    <property type="evidence" value="ECO:0007669"/>
    <property type="project" value="UniProtKB-KW"/>
</dbReference>
<comment type="caution">
    <text evidence="3">The sequence shown here is derived from an EMBL/GenBank/DDBJ whole genome shotgun (WGS) entry which is preliminary data.</text>
</comment>
<dbReference type="Pfam" id="PF02720">
    <property type="entry name" value="DUF222"/>
    <property type="match status" value="1"/>
</dbReference>
<accession>A0A3S0AVN0</accession>
<keyword evidence="3" id="KW-0378">Hydrolase</keyword>
<dbReference type="EMBL" id="RXHJ01000011">
    <property type="protein sequence ID" value="RSZ62350.1"/>
    <property type="molecule type" value="Genomic_DNA"/>
</dbReference>
<keyword evidence="3" id="KW-0255">Endonuclease</keyword>
<keyword evidence="3" id="KW-0540">Nuclease</keyword>
<dbReference type="CDD" id="cd00085">
    <property type="entry name" value="HNHc"/>
    <property type="match status" value="1"/>
</dbReference>
<keyword evidence="4" id="KW-1185">Reference proteome</keyword>
<feature type="domain" description="HNH nuclease" evidence="2">
    <location>
        <begin position="361"/>
        <end position="413"/>
    </location>
</feature>
<dbReference type="InterPro" id="IPR003615">
    <property type="entry name" value="HNH_nuc"/>
</dbReference>
<feature type="compositionally biased region" description="Basic and acidic residues" evidence="1">
    <location>
        <begin position="464"/>
        <end position="476"/>
    </location>
</feature>
<feature type="region of interest" description="Disordered" evidence="1">
    <location>
        <begin position="96"/>
        <end position="147"/>
    </location>
</feature>
<proteinExistence type="predicted"/>
<dbReference type="SMART" id="SM00507">
    <property type="entry name" value="HNHc"/>
    <property type="match status" value="1"/>
</dbReference>